<evidence type="ECO:0000313" key="3">
    <source>
        <dbReference type="EMBL" id="TWT23125.1"/>
    </source>
</evidence>
<protein>
    <submittedName>
        <fullName evidence="3">Uncharacterized protein</fullName>
    </submittedName>
</protein>
<feature type="compositionally biased region" description="Low complexity" evidence="1">
    <location>
        <begin position="142"/>
        <end position="151"/>
    </location>
</feature>
<dbReference type="EMBL" id="VOHK01000001">
    <property type="protein sequence ID" value="TWT23125.1"/>
    <property type="molecule type" value="Genomic_DNA"/>
</dbReference>
<accession>A0A5C5UBW0</accession>
<dbReference type="Proteomes" id="UP000319980">
    <property type="component" value="Unassembled WGS sequence"/>
</dbReference>
<evidence type="ECO:0000313" key="4">
    <source>
        <dbReference type="Proteomes" id="UP000319980"/>
    </source>
</evidence>
<dbReference type="OrthoDB" id="6054402at2"/>
<name>A0A5C5UBW0_9GAMM</name>
<feature type="transmembrane region" description="Helical" evidence="2">
    <location>
        <begin position="31"/>
        <end position="49"/>
    </location>
</feature>
<reference evidence="3 4" key="1">
    <citation type="journal article" date="2008" name="Int. J. Syst. Evol. Microbiol.">
        <title>Luteimonas marina sp. nov., isolated from seawater.</title>
        <authorList>
            <person name="Baik K.S."/>
            <person name="Park S.C."/>
            <person name="Kim M.S."/>
            <person name="Kim E.M."/>
            <person name="Park C."/>
            <person name="Chun J."/>
            <person name="Seong C.N."/>
        </authorList>
    </citation>
    <scope>NUCLEOTIDE SEQUENCE [LARGE SCALE GENOMIC DNA]</scope>
    <source>
        <strain evidence="3 4">FR1330</strain>
    </source>
</reference>
<keyword evidence="2" id="KW-1133">Transmembrane helix</keyword>
<comment type="caution">
    <text evidence="3">The sequence shown here is derived from an EMBL/GenBank/DDBJ whole genome shotgun (WGS) entry which is preliminary data.</text>
</comment>
<proteinExistence type="predicted"/>
<organism evidence="3 4">
    <name type="scientific">Luteimonas marina</name>
    <dbReference type="NCBI Taxonomy" id="488485"/>
    <lineage>
        <taxon>Bacteria</taxon>
        <taxon>Pseudomonadati</taxon>
        <taxon>Pseudomonadota</taxon>
        <taxon>Gammaproteobacteria</taxon>
        <taxon>Lysobacterales</taxon>
        <taxon>Lysobacteraceae</taxon>
        <taxon>Luteimonas</taxon>
    </lineage>
</organism>
<dbReference type="AlphaFoldDB" id="A0A5C5UBW0"/>
<keyword evidence="4" id="KW-1185">Reference proteome</keyword>
<feature type="region of interest" description="Disordered" evidence="1">
    <location>
        <begin position="129"/>
        <end position="158"/>
    </location>
</feature>
<keyword evidence="2" id="KW-0472">Membrane</keyword>
<gene>
    <name evidence="3" type="ORF">FQY83_00260</name>
</gene>
<feature type="transmembrane region" description="Helical" evidence="2">
    <location>
        <begin position="55"/>
        <end position="72"/>
    </location>
</feature>
<evidence type="ECO:0000256" key="2">
    <source>
        <dbReference type="SAM" id="Phobius"/>
    </source>
</evidence>
<keyword evidence="2" id="KW-0812">Transmembrane</keyword>
<sequence>MPNSTRSSSASASSLRTSAPEARIEWRPSRWLLAAIAVLAVSAACAVLASEMPRGLAWPLAVAAVAHGARLFRRERRRPAQAFVLRGDAAPVQVDGEAVEGFDLQWRGPLAFASWRDGRGRRRRRAWWPDTLPPPRRRELRLAAPAPEAARGGASMAP</sequence>
<dbReference type="RefSeq" id="WP_146384012.1">
    <property type="nucleotide sequence ID" value="NZ_VOHK01000001.1"/>
</dbReference>
<evidence type="ECO:0000256" key="1">
    <source>
        <dbReference type="SAM" id="MobiDB-lite"/>
    </source>
</evidence>